<comment type="caution">
    <text evidence="1">The sequence shown here is derived from an EMBL/GenBank/DDBJ whole genome shotgun (WGS) entry which is preliminary data.</text>
</comment>
<dbReference type="AlphaFoldDB" id="A0AAV7NER7"/>
<feature type="non-terminal residue" evidence="1">
    <location>
        <position position="1"/>
    </location>
</feature>
<protein>
    <submittedName>
        <fullName evidence="1">Uncharacterized protein</fullName>
    </submittedName>
</protein>
<feature type="non-terminal residue" evidence="1">
    <location>
        <position position="59"/>
    </location>
</feature>
<dbReference type="EMBL" id="JANPWB010000012">
    <property type="protein sequence ID" value="KAJ1113179.1"/>
    <property type="molecule type" value="Genomic_DNA"/>
</dbReference>
<accession>A0AAV7NER7</accession>
<evidence type="ECO:0000313" key="1">
    <source>
        <dbReference type="EMBL" id="KAJ1113179.1"/>
    </source>
</evidence>
<reference evidence="1" key="1">
    <citation type="journal article" date="2022" name="bioRxiv">
        <title>Sequencing and chromosome-scale assembly of the giantPleurodeles waltlgenome.</title>
        <authorList>
            <person name="Brown T."/>
            <person name="Elewa A."/>
            <person name="Iarovenko S."/>
            <person name="Subramanian E."/>
            <person name="Araus A.J."/>
            <person name="Petzold A."/>
            <person name="Susuki M."/>
            <person name="Suzuki K.-i.T."/>
            <person name="Hayashi T."/>
            <person name="Toyoda A."/>
            <person name="Oliveira C."/>
            <person name="Osipova E."/>
            <person name="Leigh N.D."/>
            <person name="Simon A."/>
            <person name="Yun M.H."/>
        </authorList>
    </citation>
    <scope>NUCLEOTIDE SEQUENCE</scope>
    <source>
        <strain evidence="1">20211129_DDA</strain>
        <tissue evidence="1">Liver</tissue>
    </source>
</reference>
<proteinExistence type="predicted"/>
<keyword evidence="2" id="KW-1185">Reference proteome</keyword>
<name>A0AAV7NER7_PLEWA</name>
<dbReference type="Proteomes" id="UP001066276">
    <property type="component" value="Chromosome 8"/>
</dbReference>
<sequence length="59" mass="6607">RGGENVPHLRGEPRIHGDSCPVIRERGEYESYSIGVLAYCHCLEQTMTVEPSSVVEVYT</sequence>
<evidence type="ECO:0000313" key="2">
    <source>
        <dbReference type="Proteomes" id="UP001066276"/>
    </source>
</evidence>
<gene>
    <name evidence="1" type="ORF">NDU88_001434</name>
</gene>
<organism evidence="1 2">
    <name type="scientific">Pleurodeles waltl</name>
    <name type="common">Iberian ribbed newt</name>
    <dbReference type="NCBI Taxonomy" id="8319"/>
    <lineage>
        <taxon>Eukaryota</taxon>
        <taxon>Metazoa</taxon>
        <taxon>Chordata</taxon>
        <taxon>Craniata</taxon>
        <taxon>Vertebrata</taxon>
        <taxon>Euteleostomi</taxon>
        <taxon>Amphibia</taxon>
        <taxon>Batrachia</taxon>
        <taxon>Caudata</taxon>
        <taxon>Salamandroidea</taxon>
        <taxon>Salamandridae</taxon>
        <taxon>Pleurodelinae</taxon>
        <taxon>Pleurodeles</taxon>
    </lineage>
</organism>